<comment type="cofactor">
    <cofactor evidence="6">
        <name>Mn(2+)</name>
        <dbReference type="ChEBI" id="CHEBI:29035"/>
    </cofactor>
</comment>
<dbReference type="Gene3D" id="3.20.20.140">
    <property type="entry name" value="Metal-dependent hydrolases"/>
    <property type="match status" value="1"/>
</dbReference>
<name>A0ABS2P329_9BACI</name>
<dbReference type="Gene3D" id="2.30.40.10">
    <property type="entry name" value="Urease, subunit C, domain 1"/>
    <property type="match status" value="1"/>
</dbReference>
<proteinExistence type="inferred from homology"/>
<comment type="similarity">
    <text evidence="1 6">Belongs to the metallo-dependent hydrolases superfamily. Adenine deaminase family.</text>
</comment>
<dbReference type="EMBL" id="JAFBED010000005">
    <property type="protein sequence ID" value="MBM7620825.1"/>
    <property type="molecule type" value="Genomic_DNA"/>
</dbReference>
<dbReference type="CDD" id="cd01295">
    <property type="entry name" value="AdeC"/>
    <property type="match status" value="1"/>
</dbReference>
<dbReference type="InterPro" id="IPR011059">
    <property type="entry name" value="Metal-dep_hydrolase_composite"/>
</dbReference>
<comment type="catalytic activity">
    <reaction evidence="5 6">
        <text>adenine + H2O + H(+) = hypoxanthine + NH4(+)</text>
        <dbReference type="Rhea" id="RHEA:23688"/>
        <dbReference type="ChEBI" id="CHEBI:15377"/>
        <dbReference type="ChEBI" id="CHEBI:15378"/>
        <dbReference type="ChEBI" id="CHEBI:16708"/>
        <dbReference type="ChEBI" id="CHEBI:17368"/>
        <dbReference type="ChEBI" id="CHEBI:28938"/>
        <dbReference type="EC" id="3.5.4.2"/>
    </reaction>
</comment>
<evidence type="ECO:0000256" key="6">
    <source>
        <dbReference type="HAMAP-Rule" id="MF_01518"/>
    </source>
</evidence>
<evidence type="ECO:0000256" key="5">
    <source>
        <dbReference type="ARBA" id="ARBA00047720"/>
    </source>
</evidence>
<dbReference type="RefSeq" id="WP_204416953.1">
    <property type="nucleotide sequence ID" value="NZ_JAFBED010000005.1"/>
</dbReference>
<evidence type="ECO:0000313" key="10">
    <source>
        <dbReference type="Proteomes" id="UP000737402"/>
    </source>
</evidence>
<reference evidence="9 10" key="1">
    <citation type="submission" date="2021-01" db="EMBL/GenBank/DDBJ databases">
        <title>Genomic Encyclopedia of Type Strains, Phase IV (KMG-IV): sequencing the most valuable type-strain genomes for metagenomic binning, comparative biology and taxonomic classification.</title>
        <authorList>
            <person name="Goeker M."/>
        </authorList>
    </citation>
    <scope>NUCLEOTIDE SEQUENCE [LARGE SCALE GENOMIC DNA]</scope>
    <source>
        <strain evidence="9 10">DSM 25879</strain>
    </source>
</reference>
<feature type="domain" description="Amidohydrolase-related" evidence="7">
    <location>
        <begin position="66"/>
        <end position="349"/>
    </location>
</feature>
<evidence type="ECO:0000259" key="8">
    <source>
        <dbReference type="Pfam" id="PF13382"/>
    </source>
</evidence>
<protein>
    <recommendedName>
        <fullName evidence="2 6">Adenine deaminase</fullName>
        <shortName evidence="6">Adenase</shortName>
        <shortName evidence="6">Adenine aminase</shortName>
        <ecNumber evidence="2 6">3.5.4.2</ecNumber>
    </recommendedName>
</protein>
<evidence type="ECO:0000259" key="7">
    <source>
        <dbReference type="Pfam" id="PF01979"/>
    </source>
</evidence>
<evidence type="ECO:0000256" key="3">
    <source>
        <dbReference type="ARBA" id="ARBA00022801"/>
    </source>
</evidence>
<dbReference type="EC" id="3.5.4.2" evidence="2 6"/>
<dbReference type="InterPro" id="IPR026912">
    <property type="entry name" value="Adenine_deam_C"/>
</dbReference>
<dbReference type="PANTHER" id="PTHR11113">
    <property type="entry name" value="N-ACETYLGLUCOSAMINE-6-PHOSPHATE DEACETYLASE"/>
    <property type="match status" value="1"/>
</dbReference>
<accession>A0ABS2P329</accession>
<evidence type="ECO:0000313" key="9">
    <source>
        <dbReference type="EMBL" id="MBM7620825.1"/>
    </source>
</evidence>
<dbReference type="GO" id="GO:0000034">
    <property type="term" value="F:adenine deaminase activity"/>
    <property type="evidence" value="ECO:0007669"/>
    <property type="project" value="UniProtKB-EC"/>
</dbReference>
<comment type="caution">
    <text evidence="9">The sequence shown here is derived from an EMBL/GenBank/DDBJ whole genome shotgun (WGS) entry which is preliminary data.</text>
</comment>
<dbReference type="SUPFAM" id="SSF51338">
    <property type="entry name" value="Composite domain of metallo-dependent hydrolases"/>
    <property type="match status" value="1"/>
</dbReference>
<dbReference type="Proteomes" id="UP000737402">
    <property type="component" value="Unassembled WGS sequence"/>
</dbReference>
<dbReference type="InterPro" id="IPR032466">
    <property type="entry name" value="Metal_Hydrolase"/>
</dbReference>
<dbReference type="PANTHER" id="PTHR11113:SF2">
    <property type="entry name" value="ADENINE DEAMINASE"/>
    <property type="match status" value="1"/>
</dbReference>
<sequence length="578" mass="62873">MNSTKLTDLIKASAKSTPADLVIKNGKIIDVFNLEIIEGNLAIKNGMIIGIGDYEAIDYLDAKGAYICPGFIDGHVHMESSMVHPFHFSNTLIEHGVTTIITDPHEIANVSGSAGVQFMIDATKDVLVDVFFMLPSCVPATQFEQNGATLHARDLAPFYKNDRVLGLAEVMDFPAVRDTEEKMVEKLTQAVSERKQIDGHGAGLTETGINIYRSAQIKTDHECVTAEEALERIRRGMYVMIREGSVAKDLKALLPAVNDRNARRFLFCTDDKHLDDLVREGSIDHNIRLAIQEGMDPLLAIQIATLNAAECYSLHHKGAVAPGYHADLVLVGDLRELTIQKVLKDGKLVPVLSDESVKSNIGVPHSAPEELKKSVHIKPCSPKDLKLNLDGSKVASVIEIIPNSLVTNHVKEMVQTKDGEFTPCIKKDLLKLAVVERHNATGDIGIAIVKGMRLKNGAIASTVAHDSHNIVAVGTNDGDILEAIRTLEDMGGGLVVVKDRKPIATLSLEIAGLMSLQPLEEVLDNLECLHHALTSLGMLVDFNPFVTLSFLSLPVIPEIKLTASGLFDVTAFSHISIQ</sequence>
<dbReference type="InterPro" id="IPR006679">
    <property type="entry name" value="Adenine_deam"/>
</dbReference>
<dbReference type="HAMAP" id="MF_01518">
    <property type="entry name" value="Adenine_deamin"/>
    <property type="match status" value="1"/>
</dbReference>
<dbReference type="NCBIfam" id="TIGR01178">
    <property type="entry name" value="ade"/>
    <property type="match status" value="1"/>
</dbReference>
<dbReference type="InterPro" id="IPR006680">
    <property type="entry name" value="Amidohydro-rel"/>
</dbReference>
<keyword evidence="3 6" id="KW-0378">Hydrolase</keyword>
<evidence type="ECO:0000256" key="4">
    <source>
        <dbReference type="ARBA" id="ARBA00023211"/>
    </source>
</evidence>
<dbReference type="Pfam" id="PF01979">
    <property type="entry name" value="Amidohydro_1"/>
    <property type="match status" value="1"/>
</dbReference>
<evidence type="ECO:0000256" key="1">
    <source>
        <dbReference type="ARBA" id="ARBA00006773"/>
    </source>
</evidence>
<feature type="domain" description="Adenine deaminase C-terminal" evidence="8">
    <location>
        <begin position="405"/>
        <end position="572"/>
    </location>
</feature>
<dbReference type="Pfam" id="PF13382">
    <property type="entry name" value="Adenine_deam_C"/>
    <property type="match status" value="1"/>
</dbReference>
<keyword evidence="10" id="KW-1185">Reference proteome</keyword>
<organism evidence="9 10">
    <name type="scientific">Sutcliffiella tianshenii</name>
    <dbReference type="NCBI Taxonomy" id="1463404"/>
    <lineage>
        <taxon>Bacteria</taxon>
        <taxon>Bacillati</taxon>
        <taxon>Bacillota</taxon>
        <taxon>Bacilli</taxon>
        <taxon>Bacillales</taxon>
        <taxon>Bacillaceae</taxon>
        <taxon>Sutcliffiella</taxon>
    </lineage>
</organism>
<dbReference type="SUPFAM" id="SSF51556">
    <property type="entry name" value="Metallo-dependent hydrolases"/>
    <property type="match status" value="1"/>
</dbReference>
<gene>
    <name evidence="6" type="primary">ade</name>
    <name evidence="9" type="ORF">JOC95_002680</name>
</gene>
<evidence type="ECO:0000256" key="2">
    <source>
        <dbReference type="ARBA" id="ARBA00012782"/>
    </source>
</evidence>
<keyword evidence="4 6" id="KW-0464">Manganese</keyword>